<dbReference type="OrthoDB" id="10622233at2759"/>
<accession>A0A0V1BR29</accession>
<dbReference type="Proteomes" id="UP000054776">
    <property type="component" value="Unassembled WGS sequence"/>
</dbReference>
<proteinExistence type="predicted"/>
<sequence>MLCNGQKNGSSRPTDDGRIRPAERHEECCRMQQNRLTKTAVSLAIRDLKWTLDIVDKAAENSMQSALDKQKPLMNNR</sequence>
<comment type="caution">
    <text evidence="1">The sequence shown here is derived from an EMBL/GenBank/DDBJ whole genome shotgun (WGS) entry which is preliminary data.</text>
</comment>
<organism evidence="1 2">
    <name type="scientific">Trichinella spiralis</name>
    <name type="common">Trichina worm</name>
    <dbReference type="NCBI Taxonomy" id="6334"/>
    <lineage>
        <taxon>Eukaryota</taxon>
        <taxon>Metazoa</taxon>
        <taxon>Ecdysozoa</taxon>
        <taxon>Nematoda</taxon>
        <taxon>Enoplea</taxon>
        <taxon>Dorylaimia</taxon>
        <taxon>Trichinellida</taxon>
        <taxon>Trichinellidae</taxon>
        <taxon>Trichinella</taxon>
    </lineage>
</organism>
<dbReference type="AlphaFoldDB" id="A0A0V1BR29"/>
<gene>
    <name evidence="1" type="ORF">T01_5672</name>
</gene>
<name>A0A0V1BR29_TRISP</name>
<reference evidence="1 2" key="1">
    <citation type="submission" date="2015-01" db="EMBL/GenBank/DDBJ databases">
        <title>Evolution of Trichinella species and genotypes.</title>
        <authorList>
            <person name="Korhonen P.K."/>
            <person name="Edoardo P."/>
            <person name="Giuseppe L.R."/>
            <person name="Gasser R.B."/>
        </authorList>
    </citation>
    <scope>NUCLEOTIDE SEQUENCE [LARGE SCALE GENOMIC DNA]</scope>
    <source>
        <strain evidence="1">ISS3</strain>
    </source>
</reference>
<dbReference type="InParanoid" id="A0A0V1BR29"/>
<evidence type="ECO:0000313" key="1">
    <source>
        <dbReference type="EMBL" id="KRY39214.1"/>
    </source>
</evidence>
<dbReference type="EMBL" id="JYDH01000020">
    <property type="protein sequence ID" value="KRY39214.1"/>
    <property type="molecule type" value="Genomic_DNA"/>
</dbReference>
<evidence type="ECO:0000313" key="2">
    <source>
        <dbReference type="Proteomes" id="UP000054776"/>
    </source>
</evidence>
<keyword evidence="2" id="KW-1185">Reference proteome</keyword>
<protein>
    <submittedName>
        <fullName evidence="1">Uncharacterized protein</fullName>
    </submittedName>
</protein>